<dbReference type="InterPro" id="IPR038731">
    <property type="entry name" value="RgtA/B/C-like"/>
</dbReference>
<feature type="transmembrane region" description="Helical" evidence="4">
    <location>
        <begin position="81"/>
        <end position="99"/>
    </location>
</feature>
<protein>
    <submittedName>
        <fullName evidence="7">Uncharacterized protein</fullName>
    </submittedName>
</protein>
<feature type="transmembrane region" description="Helical" evidence="4">
    <location>
        <begin position="192"/>
        <end position="210"/>
    </location>
</feature>
<name>A0A0G1B8H1_9BACT</name>
<feature type="domain" description="Glycosyltransferase RgtA/B/C/D-like" evidence="6">
    <location>
        <begin position="63"/>
        <end position="206"/>
    </location>
</feature>
<feature type="transmembrane region" description="Helical" evidence="4">
    <location>
        <begin position="163"/>
        <end position="186"/>
    </location>
</feature>
<comment type="caution">
    <text evidence="7">The sequence shown here is derived from an EMBL/GenBank/DDBJ whole genome shotgun (WGS) entry which is preliminary data.</text>
</comment>
<gene>
    <name evidence="7" type="ORF">UV06_C0009G0011</name>
</gene>
<feature type="transmembrane region" description="Helical" evidence="4">
    <location>
        <begin position="310"/>
        <end position="335"/>
    </location>
</feature>
<keyword evidence="1" id="KW-0677">Repeat</keyword>
<keyword evidence="4" id="KW-1133">Transmembrane helix</keyword>
<dbReference type="Pfam" id="PF08409">
    <property type="entry name" value="TMTC_DUF1736"/>
    <property type="match status" value="1"/>
</dbReference>
<proteinExistence type="predicted"/>
<organism evidence="7 8">
    <name type="scientific">Candidatus Collierbacteria bacterium GW2011_GWA2_42_17</name>
    <dbReference type="NCBI Taxonomy" id="1618378"/>
    <lineage>
        <taxon>Bacteria</taxon>
        <taxon>Candidatus Collieribacteriota</taxon>
    </lineage>
</organism>
<feature type="domain" description="DUF1736" evidence="5">
    <location>
        <begin position="226"/>
        <end position="288"/>
    </location>
</feature>
<reference evidence="7 8" key="1">
    <citation type="journal article" date="2015" name="Nature">
        <title>rRNA introns, odd ribosomes, and small enigmatic genomes across a large radiation of phyla.</title>
        <authorList>
            <person name="Brown C.T."/>
            <person name="Hug L.A."/>
            <person name="Thomas B.C."/>
            <person name="Sharon I."/>
            <person name="Castelle C.J."/>
            <person name="Singh A."/>
            <person name="Wilkins M.J."/>
            <person name="Williams K.H."/>
            <person name="Banfield J.F."/>
        </authorList>
    </citation>
    <scope>NUCLEOTIDE SEQUENCE [LARGE SCALE GENOMIC DNA]</scope>
</reference>
<dbReference type="Proteomes" id="UP000033854">
    <property type="component" value="Unassembled WGS sequence"/>
</dbReference>
<dbReference type="InterPro" id="IPR013618">
    <property type="entry name" value="TMTC_DUF1736"/>
</dbReference>
<evidence type="ECO:0000256" key="4">
    <source>
        <dbReference type="SAM" id="Phobius"/>
    </source>
</evidence>
<evidence type="ECO:0000256" key="1">
    <source>
        <dbReference type="ARBA" id="ARBA00022737"/>
    </source>
</evidence>
<evidence type="ECO:0000259" key="6">
    <source>
        <dbReference type="Pfam" id="PF13231"/>
    </source>
</evidence>
<dbReference type="Pfam" id="PF13231">
    <property type="entry name" value="PMT_2"/>
    <property type="match status" value="1"/>
</dbReference>
<dbReference type="EMBL" id="LCDA01000009">
    <property type="protein sequence ID" value="KKS42596.1"/>
    <property type="molecule type" value="Genomic_DNA"/>
</dbReference>
<dbReference type="InterPro" id="IPR011990">
    <property type="entry name" value="TPR-like_helical_dom_sf"/>
</dbReference>
<keyword evidence="3 4" id="KW-0472">Membrane</keyword>
<sequence>MKGWKIFGLALVIYGVSVFGGFIQDDTRVIESDPEMGSVGALGATLARPYYYMDEGNAGAYRPVTSFSFYLNALVTGKGAWGFHLINNLLYAGVGWLVFEVLRKIVTKKEAFWGAMVFTVLPIHTEAVNNIVGRAEILSLGLFLLAVLFQFKKKWELSALMLLLALLSKEVAIVGLPILIYLLVFGKEKKDIKIGVVSFYVLVTVSYLILRMIVLGDGGMGNNATMVENPLKFVSTGQRIINAIALVPLGIGKVIFPLKLSYDYSFNQLKLISSWFDWRVLGGALMMLLSVGSLFTKLRGNKVWILGQALFWGPVAITGNFLFPVGTIFGERLWFWSSLGVVMMLMNFKVWSKWWNKWILVVLMVLFAGRTVVRNFDWLSQERLFIHDAVYAKDSVMAQSNAAAMYLIKKDFVRGKELLEKAETIYPDYPELMNNWGMYYWWSGDTGKAREEFEACLKEKPGYYLCESNLKLIE</sequence>
<dbReference type="AlphaFoldDB" id="A0A0G1B8H1"/>
<dbReference type="GO" id="GO:0035269">
    <property type="term" value="P:protein O-linked glycosylation via mannose"/>
    <property type="evidence" value="ECO:0007669"/>
    <property type="project" value="TreeGrafter"/>
</dbReference>
<evidence type="ECO:0000313" key="7">
    <source>
        <dbReference type="EMBL" id="KKS42596.1"/>
    </source>
</evidence>
<feature type="transmembrane region" description="Helical" evidence="4">
    <location>
        <begin position="240"/>
        <end position="258"/>
    </location>
</feature>
<dbReference type="InterPro" id="IPR052346">
    <property type="entry name" value="O-mannosyl-transferase_TMTC"/>
</dbReference>
<accession>A0A0G1B8H1</accession>
<dbReference type="GO" id="GO:0000030">
    <property type="term" value="F:mannosyltransferase activity"/>
    <property type="evidence" value="ECO:0007669"/>
    <property type="project" value="TreeGrafter"/>
</dbReference>
<keyword evidence="2" id="KW-0802">TPR repeat</keyword>
<feature type="transmembrane region" description="Helical" evidence="4">
    <location>
        <begin position="278"/>
        <end position="298"/>
    </location>
</feature>
<dbReference type="PANTHER" id="PTHR44227:SF3">
    <property type="entry name" value="PROTEIN O-MANNOSYL-TRANSFERASE TMTC4"/>
    <property type="match status" value="1"/>
</dbReference>
<dbReference type="SUPFAM" id="SSF48452">
    <property type="entry name" value="TPR-like"/>
    <property type="match status" value="1"/>
</dbReference>
<dbReference type="GO" id="GO:0030968">
    <property type="term" value="P:endoplasmic reticulum unfolded protein response"/>
    <property type="evidence" value="ECO:0007669"/>
    <property type="project" value="TreeGrafter"/>
</dbReference>
<evidence type="ECO:0000256" key="3">
    <source>
        <dbReference type="ARBA" id="ARBA00023136"/>
    </source>
</evidence>
<dbReference type="PANTHER" id="PTHR44227">
    <property type="match status" value="1"/>
</dbReference>
<feature type="transmembrane region" description="Helical" evidence="4">
    <location>
        <begin position="134"/>
        <end position="151"/>
    </location>
</feature>
<feature type="transmembrane region" description="Helical" evidence="4">
    <location>
        <begin position="7"/>
        <end position="24"/>
    </location>
</feature>
<evidence type="ECO:0000259" key="5">
    <source>
        <dbReference type="Pfam" id="PF08409"/>
    </source>
</evidence>
<evidence type="ECO:0000256" key="2">
    <source>
        <dbReference type="ARBA" id="ARBA00022803"/>
    </source>
</evidence>
<feature type="transmembrane region" description="Helical" evidence="4">
    <location>
        <begin position="355"/>
        <end position="373"/>
    </location>
</feature>
<keyword evidence="4" id="KW-0812">Transmembrane</keyword>
<evidence type="ECO:0000313" key="8">
    <source>
        <dbReference type="Proteomes" id="UP000033854"/>
    </source>
</evidence>
<dbReference type="Gene3D" id="1.25.40.10">
    <property type="entry name" value="Tetratricopeptide repeat domain"/>
    <property type="match status" value="1"/>
</dbReference>